<dbReference type="EMBL" id="JBHSBV010000003">
    <property type="protein sequence ID" value="MFC4201071.1"/>
    <property type="molecule type" value="Genomic_DNA"/>
</dbReference>
<gene>
    <name evidence="1" type="ORF">ACFOY1_08905</name>
</gene>
<protein>
    <submittedName>
        <fullName evidence="1">Uncharacterized protein</fullName>
    </submittedName>
</protein>
<proteinExistence type="predicted"/>
<evidence type="ECO:0000313" key="2">
    <source>
        <dbReference type="Proteomes" id="UP001595848"/>
    </source>
</evidence>
<reference evidence="2" key="1">
    <citation type="journal article" date="2019" name="Int. J. Syst. Evol. Microbiol.">
        <title>The Global Catalogue of Microorganisms (GCM) 10K type strain sequencing project: providing services to taxonomists for standard genome sequencing and annotation.</title>
        <authorList>
            <consortium name="The Broad Institute Genomics Platform"/>
            <consortium name="The Broad Institute Genome Sequencing Center for Infectious Disease"/>
            <person name="Wu L."/>
            <person name="Ma J."/>
        </authorList>
    </citation>
    <scope>NUCLEOTIDE SEQUENCE [LARGE SCALE GENOMIC DNA]</scope>
    <source>
        <strain evidence="2">LMG 24813</strain>
    </source>
</reference>
<name>A0ABV8NVV9_9BURK</name>
<organism evidence="1 2">
    <name type="scientific">Candidimonas humi</name>
    <dbReference type="NCBI Taxonomy" id="683355"/>
    <lineage>
        <taxon>Bacteria</taxon>
        <taxon>Pseudomonadati</taxon>
        <taxon>Pseudomonadota</taxon>
        <taxon>Betaproteobacteria</taxon>
        <taxon>Burkholderiales</taxon>
        <taxon>Alcaligenaceae</taxon>
        <taxon>Candidimonas</taxon>
    </lineage>
</organism>
<sequence>MLAIADAYDTNHIGHATALPSWMRQATIQRTVPKPSQSYGIYDAVVSAVTAATSDEGLALGRVRLEGKLGEYASLSEDWDGYGGVPARPQSIIDARRFLNLLYARAPIPRPMLAGSGEISLFWESGNNYAEVSFPGDRTFHYFIDSPGLTTNEDDLSVERGALPSQLADFLRTQFY</sequence>
<dbReference type="Proteomes" id="UP001595848">
    <property type="component" value="Unassembled WGS sequence"/>
</dbReference>
<accession>A0ABV8NVV9</accession>
<comment type="caution">
    <text evidence="1">The sequence shown here is derived from an EMBL/GenBank/DDBJ whole genome shotgun (WGS) entry which is preliminary data.</text>
</comment>
<dbReference type="RefSeq" id="WP_217963587.1">
    <property type="nucleotide sequence ID" value="NZ_JAHTBN010000002.1"/>
</dbReference>
<keyword evidence="2" id="KW-1185">Reference proteome</keyword>
<evidence type="ECO:0000313" key="1">
    <source>
        <dbReference type="EMBL" id="MFC4201071.1"/>
    </source>
</evidence>